<dbReference type="GO" id="GO:0008270">
    <property type="term" value="F:zinc ion binding"/>
    <property type="evidence" value="ECO:0007669"/>
    <property type="project" value="UniProtKB-KW"/>
</dbReference>
<dbReference type="InterPro" id="IPR002110">
    <property type="entry name" value="Ankyrin_rpt"/>
</dbReference>
<dbReference type="EMBL" id="JAQIZZ010000008">
    <property type="protein sequence ID" value="KAJ5526008.1"/>
    <property type="molecule type" value="Genomic_DNA"/>
</dbReference>
<dbReference type="PRINTS" id="PR01415">
    <property type="entry name" value="ANKYRIN"/>
</dbReference>
<keyword evidence="4" id="KW-0862">Zinc</keyword>
<dbReference type="InterPro" id="IPR007111">
    <property type="entry name" value="NACHT_NTPase"/>
</dbReference>
<feature type="repeat" description="ANK" evidence="6">
    <location>
        <begin position="1197"/>
        <end position="1229"/>
    </location>
</feature>
<feature type="repeat" description="ANK" evidence="6">
    <location>
        <begin position="1465"/>
        <end position="1497"/>
    </location>
</feature>
<comment type="caution">
    <text evidence="9">The sequence shown here is derived from an EMBL/GenBank/DDBJ whole genome shotgun (WGS) entry which is preliminary data.</text>
</comment>
<dbReference type="Pfam" id="PF13637">
    <property type="entry name" value="Ank_4"/>
    <property type="match status" value="1"/>
</dbReference>
<feature type="repeat" description="ANK" evidence="6">
    <location>
        <begin position="1032"/>
        <end position="1064"/>
    </location>
</feature>
<name>A0AAD6GAT5_9EURO</name>
<evidence type="ECO:0000256" key="6">
    <source>
        <dbReference type="PROSITE-ProRule" id="PRU00023"/>
    </source>
</evidence>
<dbReference type="PROSITE" id="PS50297">
    <property type="entry name" value="ANK_REP_REGION"/>
    <property type="match status" value="20"/>
</dbReference>
<dbReference type="InterPro" id="IPR029498">
    <property type="entry name" value="HeLo_dom"/>
</dbReference>
<dbReference type="Gene3D" id="3.40.50.300">
    <property type="entry name" value="P-loop containing nucleotide triphosphate hydrolases"/>
    <property type="match status" value="1"/>
</dbReference>
<feature type="repeat" description="ANK" evidence="6">
    <location>
        <begin position="1329"/>
        <end position="1350"/>
    </location>
</feature>
<evidence type="ECO:0000256" key="1">
    <source>
        <dbReference type="ARBA" id="ARBA00022723"/>
    </source>
</evidence>
<feature type="repeat" description="ANK" evidence="6">
    <location>
        <begin position="1065"/>
        <end position="1097"/>
    </location>
</feature>
<evidence type="ECO:0000256" key="3">
    <source>
        <dbReference type="ARBA" id="ARBA00022771"/>
    </source>
</evidence>
<dbReference type="InterPro" id="IPR036770">
    <property type="entry name" value="Ankyrin_rpt-contain_sf"/>
</dbReference>
<dbReference type="Pfam" id="PF14479">
    <property type="entry name" value="HeLo"/>
    <property type="match status" value="1"/>
</dbReference>
<feature type="repeat" description="ANK" evidence="6">
    <location>
        <begin position="833"/>
        <end position="865"/>
    </location>
</feature>
<sequence length="1741" mass="190441">MDPISFAVGIIGLAGLFSTCLDVVEKFDSFKEFGIESRSISAQFEAQKLRLQRWGQAVGLQGDTLMEKHSKLLDDPRTFSIVENLLSAIRGVCTYAGDHALAPHSPIEHRQSFRDQLWPRQGRPAAAHESKREKISWALRKKAKKMAQVGQFCSLVDSLHSLVPVSGGRDDDGSSKYVGSGHGEDVYKHAGDSTDQGRWITEFGQILSGIENEIEDEIKRDLHPWLLGPNSQNELFEISAAKRIQGTCEWALSRNWFLDWSSSHFPERAKVLWINGPAGFGKSILCARIVEHMTSTSKAPVAQFFFSSDFESRRDPFIAMRSWVSQMMSNSTAFGLIRQRASASQGQKSTRGDIVRLLRDIIETIPQCTFIIDGLDECSWVGDGHKNDDGGSVSNFLETLINVVGGTQARILVVSRDEPEIRNCLSNDNHDNVRFYRHKIRPDDVRSDTETYSRSIVNKKLSNRTEATKEDIAMRLSDRCNGQFLWVKMQEDCLRSGKSQRKIEQAINATPTGLEHTYERNWQKISQLPEEDRDRTISILRWTAFALRPLTVNEITAALLISDDCGEVRLDELPDSVDDDYINTEILDLCGSLLEIRLPQAETHAGLRTVHLAHFSVKQYLLSNIPSQGIISTMNVSEEATQSTLLANMCLCYVNCEDIWTESSDNEGDNNVLIAFWNYAASSWQRHASVGDVKDERFVNLVNHLFNTENPSWSSWKNWFDLNDKDGGKGETTFTNSEGTSESSDKKSSPAPSATDGEDQSVRQNMSDCPLYYAAWLGLGETVEFLIRSYKGRINEQGNMGRTALVAACGRGELGIAQSLLNNGADLTIMDDDGATPLAISCLNGHYEVAKLLLMNGADIKTPTNCLAIPICCATIGGHLKIAELLLDHGADIEAQHINKRTPLHMAVDEGHIELVKLLLNKGADIKTPDTAGRVPFYTAAQNGSIEIVEILHDYGPDINVSTQTQNWTPLNAAAHLGHAEVVKFLIEKGADISKPNSTGWTPINSAAEGGHLEVVKILVGNGADIDIPNNNSMTPLYGAALKNHPHVVEYLLGKGAKINAQHENGWTALNCAAEDGFIEVAKLLIDHGADLELANDMEMTPLYSAALKGHSEVLKMLLEKGAKYDTPNKNGWSPIKVACSNGHTEVVRLLLEQTPDLGDPDQTIWLPVNAAANHGHLEIQDMPIHTTGNIEATNSRKLTSLSCAALGGYSEIVELLLEKEPNLNVQDKNGWTPINSASSYGHLDVVKQLLAKGADITITDRSGWTPLNSAAESGHLEIVNLLLDRGADIEAKNTTGMTALYSAACSGHLEVVEALLAKGADYTVPNKNGWTPVNVASSNGHAEVVRLLLAQDPLPSLTEVNTTGLTPLNAASDLGHVEIVKMLLEKGAEITLETGSKGHLTPLYHAAFNGSIEVLKLLIENGANLNTQTTDGWTAVNAASSRGHTESVKLLLENGADISIPNSINMNPLYSASVQGFTDIVRLLLDNGADVNLTTNSRWTPLSASVVQSPATVKLLLQHGADVEFATKKGRTALHSAVVNGDMQTVNLLFEHAKPELEAQDQCGRTPFFLAASRGHVAAVKFLHSRDAFIDHKDRYGATPLIAAVRSGHVEVVEYLLSLTNSPRIPTQSGLGGSPLWWALGSGSERMIDLVRKFSGTANVNTSETDPDIKCSLAEFDPTGCWCDACTRVILKSEGYKSCNDCYDFDVCLQCVELGVNCLDSSHIWKIGEAEAEPDESQEN</sequence>
<evidence type="ECO:0000259" key="8">
    <source>
        <dbReference type="PROSITE" id="PS50837"/>
    </source>
</evidence>
<feature type="repeat" description="ANK" evidence="6">
    <location>
        <begin position="1296"/>
        <end position="1328"/>
    </location>
</feature>
<dbReference type="SUPFAM" id="SSF52540">
    <property type="entry name" value="P-loop containing nucleoside triphosphate hydrolases"/>
    <property type="match status" value="1"/>
</dbReference>
<dbReference type="InterPro" id="IPR038305">
    <property type="entry name" value="HeLo_sf"/>
</dbReference>
<evidence type="ECO:0000313" key="10">
    <source>
        <dbReference type="Proteomes" id="UP001220324"/>
    </source>
</evidence>
<evidence type="ECO:0000313" key="9">
    <source>
        <dbReference type="EMBL" id="KAJ5526008.1"/>
    </source>
</evidence>
<feature type="repeat" description="ANK" evidence="6">
    <location>
        <begin position="899"/>
        <end position="931"/>
    </location>
</feature>
<feature type="repeat" description="ANK" evidence="6">
    <location>
        <begin position="1597"/>
        <end position="1619"/>
    </location>
</feature>
<dbReference type="Pfam" id="PF24883">
    <property type="entry name" value="NPHP3_N"/>
    <property type="match status" value="1"/>
</dbReference>
<dbReference type="Pfam" id="PF12796">
    <property type="entry name" value="Ank_2"/>
    <property type="match status" value="7"/>
</dbReference>
<dbReference type="Pfam" id="PF22939">
    <property type="entry name" value="WHD_GPIID"/>
    <property type="match status" value="1"/>
</dbReference>
<feature type="domain" description="NACHT" evidence="8">
    <location>
        <begin position="270"/>
        <end position="377"/>
    </location>
</feature>
<feature type="repeat" description="ANK" evidence="6">
    <location>
        <begin position="1230"/>
        <end position="1262"/>
    </location>
</feature>
<protein>
    <recommendedName>
        <fullName evidence="8">NACHT domain-containing protein</fullName>
    </recommendedName>
</protein>
<feature type="repeat" description="ANK" evidence="6">
    <location>
        <begin position="1098"/>
        <end position="1130"/>
    </location>
</feature>
<dbReference type="SMART" id="SM00248">
    <property type="entry name" value="ANK"/>
    <property type="match status" value="26"/>
</dbReference>
<organism evidence="9 10">
    <name type="scientific">Penicillium frequentans</name>
    <dbReference type="NCBI Taxonomy" id="3151616"/>
    <lineage>
        <taxon>Eukaryota</taxon>
        <taxon>Fungi</taxon>
        <taxon>Dikarya</taxon>
        <taxon>Ascomycota</taxon>
        <taxon>Pezizomycotina</taxon>
        <taxon>Eurotiomycetes</taxon>
        <taxon>Eurotiomycetidae</taxon>
        <taxon>Eurotiales</taxon>
        <taxon>Aspergillaceae</taxon>
        <taxon>Penicillium</taxon>
    </lineage>
</organism>
<dbReference type="PROSITE" id="PS50088">
    <property type="entry name" value="ANK_REPEAT"/>
    <property type="match status" value="22"/>
</dbReference>
<keyword evidence="2" id="KW-0677">Repeat</keyword>
<evidence type="ECO:0000256" key="7">
    <source>
        <dbReference type="SAM" id="MobiDB-lite"/>
    </source>
</evidence>
<feature type="repeat" description="ANK" evidence="6">
    <location>
        <begin position="1530"/>
        <end position="1553"/>
    </location>
</feature>
<dbReference type="InterPro" id="IPR054471">
    <property type="entry name" value="GPIID_WHD"/>
</dbReference>
<feature type="repeat" description="ANK" evidence="6">
    <location>
        <begin position="1432"/>
        <end position="1464"/>
    </location>
</feature>
<accession>A0AAD6GAT5</accession>
<dbReference type="PANTHER" id="PTHR24198:SF165">
    <property type="entry name" value="ANKYRIN REPEAT-CONTAINING PROTEIN-RELATED"/>
    <property type="match status" value="1"/>
</dbReference>
<dbReference type="SUPFAM" id="SSF48403">
    <property type="entry name" value="Ankyrin repeat"/>
    <property type="match status" value="3"/>
</dbReference>
<dbReference type="PROSITE" id="PS01357">
    <property type="entry name" value="ZF_ZZ_1"/>
    <property type="match status" value="1"/>
</dbReference>
<feature type="repeat" description="ANK" evidence="6">
    <location>
        <begin position="1564"/>
        <end position="1596"/>
    </location>
</feature>
<dbReference type="PROSITE" id="PS50837">
    <property type="entry name" value="NACHT"/>
    <property type="match status" value="1"/>
</dbReference>
<feature type="repeat" description="ANK" evidence="6">
    <location>
        <begin position="1399"/>
        <end position="1431"/>
    </location>
</feature>
<evidence type="ECO:0000256" key="5">
    <source>
        <dbReference type="ARBA" id="ARBA00023043"/>
    </source>
</evidence>
<evidence type="ECO:0000256" key="2">
    <source>
        <dbReference type="ARBA" id="ARBA00022737"/>
    </source>
</evidence>
<feature type="repeat" description="ANK" evidence="6">
    <location>
        <begin position="1263"/>
        <end position="1295"/>
    </location>
</feature>
<feature type="repeat" description="ANK" evidence="6">
    <location>
        <begin position="800"/>
        <end position="832"/>
    </location>
</feature>
<dbReference type="InterPro" id="IPR056884">
    <property type="entry name" value="NPHP3-like_N"/>
</dbReference>
<dbReference type="PANTHER" id="PTHR24198">
    <property type="entry name" value="ANKYRIN REPEAT AND PROTEIN KINASE DOMAIN-CONTAINING PROTEIN"/>
    <property type="match status" value="1"/>
</dbReference>
<dbReference type="Gene3D" id="1.25.40.20">
    <property type="entry name" value="Ankyrin repeat-containing domain"/>
    <property type="match status" value="4"/>
</dbReference>
<dbReference type="Gene3D" id="1.20.120.1020">
    <property type="entry name" value="Prion-inhibition and propagation, HeLo domain"/>
    <property type="match status" value="1"/>
</dbReference>
<feature type="repeat" description="ANK" evidence="6">
    <location>
        <begin position="1131"/>
        <end position="1163"/>
    </location>
</feature>
<keyword evidence="5 6" id="KW-0040">ANK repeat</keyword>
<dbReference type="Pfam" id="PF00023">
    <property type="entry name" value="Ank"/>
    <property type="match status" value="5"/>
</dbReference>
<proteinExistence type="predicted"/>
<dbReference type="Proteomes" id="UP001220324">
    <property type="component" value="Unassembled WGS sequence"/>
</dbReference>
<reference evidence="9 10" key="1">
    <citation type="journal article" date="2023" name="IMA Fungus">
        <title>Comparative genomic study of the Penicillium genus elucidates a diverse pangenome and 15 lateral gene transfer events.</title>
        <authorList>
            <person name="Petersen C."/>
            <person name="Sorensen T."/>
            <person name="Nielsen M.R."/>
            <person name="Sondergaard T.E."/>
            <person name="Sorensen J.L."/>
            <person name="Fitzpatrick D.A."/>
            <person name="Frisvad J.C."/>
            <person name="Nielsen K.L."/>
        </authorList>
    </citation>
    <scope>NUCLEOTIDE SEQUENCE [LARGE SCALE GENOMIC DNA]</scope>
    <source>
        <strain evidence="9 10">IBT 35679</strain>
    </source>
</reference>
<feature type="repeat" description="ANK" evidence="6">
    <location>
        <begin position="966"/>
        <end position="998"/>
    </location>
</feature>
<feature type="region of interest" description="Disordered" evidence="7">
    <location>
        <begin position="730"/>
        <end position="762"/>
    </location>
</feature>
<feature type="repeat" description="ANK" evidence="6">
    <location>
        <begin position="1364"/>
        <end position="1396"/>
    </location>
</feature>
<keyword evidence="3" id="KW-0863">Zinc-finger</keyword>
<dbReference type="InterPro" id="IPR027417">
    <property type="entry name" value="P-loop_NTPase"/>
</dbReference>
<gene>
    <name evidence="9" type="ORF">N7494_012658</name>
</gene>
<evidence type="ECO:0000256" key="4">
    <source>
        <dbReference type="ARBA" id="ARBA00022833"/>
    </source>
</evidence>
<keyword evidence="1" id="KW-0479">Metal-binding</keyword>
<feature type="repeat" description="ANK" evidence="6">
    <location>
        <begin position="999"/>
        <end position="1031"/>
    </location>
</feature>
<feature type="repeat" description="ANK" evidence="6">
    <location>
        <begin position="932"/>
        <end position="964"/>
    </location>
</feature>
<keyword evidence="10" id="KW-1185">Reference proteome</keyword>
<dbReference type="InterPro" id="IPR000433">
    <property type="entry name" value="Znf_ZZ"/>
</dbReference>